<dbReference type="RefSeq" id="WP_269454166.1">
    <property type="nucleotide sequence ID" value="NZ_JAOCKX010000047.1"/>
</dbReference>
<evidence type="ECO:0000313" key="1">
    <source>
        <dbReference type="EMBL" id="MDH2134050.1"/>
    </source>
</evidence>
<proteinExistence type="predicted"/>
<comment type="caution">
    <text evidence="1">The sequence shown here is derived from an EMBL/GenBank/DDBJ whole genome shotgun (WGS) entry which is preliminary data.</text>
</comment>
<evidence type="ECO:0000313" key="2">
    <source>
        <dbReference type="Proteomes" id="UP001162318"/>
    </source>
</evidence>
<sequence length="41" mass="4579">METGLWIAARLSAETHFWDEADQIARLNTEDVYAVLQGEAG</sequence>
<dbReference type="EMBL" id="JAOCKX010000047">
    <property type="protein sequence ID" value="MDH2134050.1"/>
    <property type="molecule type" value="Genomic_DNA"/>
</dbReference>
<accession>A0AA42WYZ2</accession>
<dbReference type="AlphaFoldDB" id="A0AA42WYZ2"/>
<organism evidence="1 2">
    <name type="scientific">Sphingobium yanoikuyae</name>
    <name type="common">Sphingomonas yanoikuyae</name>
    <dbReference type="NCBI Taxonomy" id="13690"/>
    <lineage>
        <taxon>Bacteria</taxon>
        <taxon>Pseudomonadati</taxon>
        <taxon>Pseudomonadota</taxon>
        <taxon>Alphaproteobacteria</taxon>
        <taxon>Sphingomonadales</taxon>
        <taxon>Sphingomonadaceae</taxon>
        <taxon>Sphingobium</taxon>
    </lineage>
</organism>
<gene>
    <name evidence="1" type="ORF">N5J77_23235</name>
</gene>
<protein>
    <submittedName>
        <fullName evidence="1">Uncharacterized protein</fullName>
    </submittedName>
</protein>
<name>A0AA42WYZ2_SPHYA</name>
<reference evidence="1" key="1">
    <citation type="submission" date="2022-09" db="EMBL/GenBank/DDBJ databases">
        <title>Intensive care unit water sources are persistently colonized with multi-drug resistant bacteria and are the site of extensive horizontal gene transfer of antibiotic resistance genes.</title>
        <authorList>
            <person name="Diorio-Toth L."/>
        </authorList>
    </citation>
    <scope>NUCLEOTIDE SEQUENCE</scope>
    <source>
        <strain evidence="1">GD03659</strain>
    </source>
</reference>
<dbReference type="Proteomes" id="UP001162318">
    <property type="component" value="Unassembled WGS sequence"/>
</dbReference>